<dbReference type="STRING" id="1293891.TMES_03335"/>
<dbReference type="PANTHER" id="PTHR33254:SF4">
    <property type="entry name" value="4-HYDROXY-4-METHYL-2-OXOGLUTARATE ALDOLASE 3-RELATED"/>
    <property type="match status" value="1"/>
</dbReference>
<dbReference type="GO" id="GO:0032259">
    <property type="term" value="P:methylation"/>
    <property type="evidence" value="ECO:0007669"/>
    <property type="project" value="UniProtKB-KW"/>
</dbReference>
<proteinExistence type="predicted"/>
<keyword evidence="5" id="KW-0479">Metal-binding</keyword>
<comment type="cofactor">
    <cofactor evidence="5">
        <name>Mg(2+)</name>
        <dbReference type="ChEBI" id="CHEBI:18420"/>
    </cofactor>
</comment>
<protein>
    <recommendedName>
        <fullName evidence="2">Putative 4-hydroxy-4-methyl-2-oxoglutarate aldolase</fullName>
    </recommendedName>
    <alternativeName>
        <fullName evidence="3">Regulator of ribonuclease activity homolog</fullName>
    </alternativeName>
    <alternativeName>
        <fullName evidence="4">RraA-like protein</fullName>
    </alternativeName>
</protein>
<evidence type="ECO:0000313" key="6">
    <source>
        <dbReference type="EMBL" id="OSQ40739.1"/>
    </source>
</evidence>
<dbReference type="Pfam" id="PF03737">
    <property type="entry name" value="RraA-like"/>
    <property type="match status" value="1"/>
</dbReference>
<accession>A0A1Y2L7D1</accession>
<dbReference type="GO" id="GO:0047443">
    <property type="term" value="F:4-hydroxy-4-methyl-2-oxoglutarate aldolase activity"/>
    <property type="evidence" value="ECO:0007669"/>
    <property type="project" value="TreeGrafter"/>
</dbReference>
<comment type="caution">
    <text evidence="6">The sequence shown here is derived from an EMBL/GenBank/DDBJ whole genome shotgun (WGS) entry which is preliminary data.</text>
</comment>
<gene>
    <name evidence="6" type="ORF">TMES_03335</name>
</gene>
<name>A0A1Y2L7D1_9PROT</name>
<dbReference type="SUPFAM" id="SSF89562">
    <property type="entry name" value="RraA-like"/>
    <property type="match status" value="1"/>
</dbReference>
<feature type="binding site" evidence="5">
    <location>
        <position position="130"/>
    </location>
    <ligand>
        <name>substrate</name>
    </ligand>
</feature>
<keyword evidence="5" id="KW-0460">Magnesium</keyword>
<organism evidence="6 7">
    <name type="scientific">Thalassospira mesophila</name>
    <dbReference type="NCBI Taxonomy" id="1293891"/>
    <lineage>
        <taxon>Bacteria</taxon>
        <taxon>Pseudomonadati</taxon>
        <taxon>Pseudomonadota</taxon>
        <taxon>Alphaproteobacteria</taxon>
        <taxon>Rhodospirillales</taxon>
        <taxon>Thalassospiraceae</taxon>
        <taxon>Thalassospira</taxon>
    </lineage>
</organism>
<dbReference type="PANTHER" id="PTHR33254">
    <property type="entry name" value="4-HYDROXY-4-METHYL-2-OXOGLUTARATE ALDOLASE 3-RELATED"/>
    <property type="match status" value="1"/>
</dbReference>
<evidence type="ECO:0000256" key="4">
    <source>
        <dbReference type="ARBA" id="ARBA00030169"/>
    </source>
</evidence>
<feature type="binding site" evidence="5">
    <location>
        <position position="131"/>
    </location>
    <ligand>
        <name>Mg(2+)</name>
        <dbReference type="ChEBI" id="CHEBI:18420"/>
    </ligand>
</feature>
<dbReference type="GO" id="GO:0046872">
    <property type="term" value="F:metal ion binding"/>
    <property type="evidence" value="ECO:0007669"/>
    <property type="project" value="UniProtKB-KW"/>
</dbReference>
<evidence type="ECO:0000256" key="5">
    <source>
        <dbReference type="PIRSR" id="PIRSR605493-1"/>
    </source>
</evidence>
<evidence type="ECO:0000256" key="3">
    <source>
        <dbReference type="ARBA" id="ARBA00029596"/>
    </source>
</evidence>
<evidence type="ECO:0000256" key="2">
    <source>
        <dbReference type="ARBA" id="ARBA00016549"/>
    </source>
</evidence>
<dbReference type="GO" id="GO:0008168">
    <property type="term" value="F:methyltransferase activity"/>
    <property type="evidence" value="ECO:0007669"/>
    <property type="project" value="UniProtKB-KW"/>
</dbReference>
<dbReference type="InterPro" id="IPR036704">
    <property type="entry name" value="RraA/RraA-like_sf"/>
</dbReference>
<comment type="cofactor">
    <cofactor evidence="1">
        <name>a divalent metal cation</name>
        <dbReference type="ChEBI" id="CHEBI:60240"/>
    </cofactor>
</comment>
<dbReference type="AlphaFoldDB" id="A0A1Y2L7D1"/>
<dbReference type="RefSeq" id="WP_085579343.1">
    <property type="nucleotide sequence ID" value="NZ_JFKA01000001.1"/>
</dbReference>
<sequence>MTNFDNDADLFKTLKNDLFTAVIGDVLDQMGLTRQFLPAEIAPLQPGTKIAGRAMPVLEADIFDLGHPASNGPLANKPFGLMLEALDDLRENEIYIATGASLRYALWGELMSTRALHLKAAGAILDGYVRDAAGIRGLGFPAFCRGIYAQDQGPRGKVIDYRCTIEIGGVKIAPGTLLFGDEEGVLAIPAEAEHEAIARALEKVKSENVVADAIKGGMSATEAFATYGVM</sequence>
<keyword evidence="6" id="KW-0489">Methyltransferase</keyword>
<reference evidence="6 7" key="1">
    <citation type="submission" date="2014-03" db="EMBL/GenBank/DDBJ databases">
        <title>The draft genome sequence of Thalassospira mesophila JCM 18969.</title>
        <authorList>
            <person name="Lai Q."/>
            <person name="Shao Z."/>
        </authorList>
    </citation>
    <scope>NUCLEOTIDE SEQUENCE [LARGE SCALE GENOMIC DNA]</scope>
    <source>
        <strain evidence="6 7">JCM 18969</strain>
    </source>
</reference>
<evidence type="ECO:0000313" key="7">
    <source>
        <dbReference type="Proteomes" id="UP000193391"/>
    </source>
</evidence>
<feature type="binding site" evidence="5">
    <location>
        <begin position="108"/>
        <end position="111"/>
    </location>
    <ligand>
        <name>substrate</name>
    </ligand>
</feature>
<dbReference type="OrthoDB" id="8717144at2"/>
<keyword evidence="6" id="KW-0808">Transferase</keyword>
<dbReference type="EMBL" id="JFKA01000001">
    <property type="protein sequence ID" value="OSQ40739.1"/>
    <property type="molecule type" value="Genomic_DNA"/>
</dbReference>
<dbReference type="InterPro" id="IPR005493">
    <property type="entry name" value="RraA/RraA-like"/>
</dbReference>
<dbReference type="Proteomes" id="UP000193391">
    <property type="component" value="Unassembled WGS sequence"/>
</dbReference>
<keyword evidence="7" id="KW-1185">Reference proteome</keyword>
<dbReference type="CDD" id="cd16841">
    <property type="entry name" value="RraA_family"/>
    <property type="match status" value="1"/>
</dbReference>
<dbReference type="GO" id="GO:0008948">
    <property type="term" value="F:oxaloacetate decarboxylase activity"/>
    <property type="evidence" value="ECO:0007669"/>
    <property type="project" value="TreeGrafter"/>
</dbReference>
<dbReference type="Gene3D" id="3.50.30.40">
    <property type="entry name" value="Ribonuclease E inhibitor RraA/RraA-like"/>
    <property type="match status" value="1"/>
</dbReference>
<evidence type="ECO:0000256" key="1">
    <source>
        <dbReference type="ARBA" id="ARBA00001968"/>
    </source>
</evidence>